<dbReference type="InterPro" id="IPR017452">
    <property type="entry name" value="GPCR_Rhodpsn_7TM"/>
</dbReference>
<dbReference type="EMBL" id="MU826830">
    <property type="protein sequence ID" value="KAJ7373486.1"/>
    <property type="molecule type" value="Genomic_DNA"/>
</dbReference>
<dbReference type="PANTHER" id="PTHR24246">
    <property type="entry name" value="OLFACTORY RECEPTOR AND ADENOSINE RECEPTOR"/>
    <property type="match status" value="1"/>
</dbReference>
<evidence type="ECO:0000256" key="4">
    <source>
        <dbReference type="ARBA" id="ARBA00022989"/>
    </source>
</evidence>
<evidence type="ECO:0000256" key="9">
    <source>
        <dbReference type="ARBA" id="ARBA00023224"/>
    </source>
</evidence>
<feature type="transmembrane region" description="Helical" evidence="10">
    <location>
        <begin position="214"/>
        <end position="234"/>
    </location>
</feature>
<comment type="caution">
    <text evidence="12">The sequence shown here is derived from an EMBL/GenBank/DDBJ whole genome shotgun (WGS) entry which is preliminary data.</text>
</comment>
<sequence>MNQRKPLVCWSIKTSRTQRAEKVNDPENGILLVKDLLTSLGVWYTASRHGIPGDVSMFFDMFAGFASIAFLAMISLERLYATLRPFNYRALKSRWYILLTIIAWIAAGTIPSLHLIAIKFPRAFHSSTHQNVMVSMWVPFLSALLLLICVSYAVIWRKVTNLHRSVGQRVVERESSLSRICLLVTAMSLVAWLPFVVVNLVFSRSTSLFQFHTFYVTKFLHFANSALNPVLYVLKNSRFQGRLVRSVQ</sequence>
<evidence type="ECO:0000256" key="10">
    <source>
        <dbReference type="SAM" id="Phobius"/>
    </source>
</evidence>
<dbReference type="GO" id="GO:0004930">
    <property type="term" value="F:G protein-coupled receptor activity"/>
    <property type="evidence" value="ECO:0007669"/>
    <property type="project" value="UniProtKB-KW"/>
</dbReference>
<dbReference type="Proteomes" id="UP001163046">
    <property type="component" value="Unassembled WGS sequence"/>
</dbReference>
<evidence type="ECO:0000256" key="3">
    <source>
        <dbReference type="ARBA" id="ARBA00022692"/>
    </source>
</evidence>
<dbReference type="Pfam" id="PF00001">
    <property type="entry name" value="7tm_1"/>
    <property type="match status" value="1"/>
</dbReference>
<dbReference type="OrthoDB" id="5977334at2759"/>
<keyword evidence="9" id="KW-0807">Transducer</keyword>
<evidence type="ECO:0000313" key="12">
    <source>
        <dbReference type="EMBL" id="KAJ7373486.1"/>
    </source>
</evidence>
<evidence type="ECO:0000256" key="1">
    <source>
        <dbReference type="ARBA" id="ARBA00004651"/>
    </source>
</evidence>
<dbReference type="SUPFAM" id="SSF81321">
    <property type="entry name" value="Family A G protein-coupled receptor-like"/>
    <property type="match status" value="1"/>
</dbReference>
<proteinExistence type="predicted"/>
<keyword evidence="2" id="KW-1003">Cell membrane</keyword>
<keyword evidence="13" id="KW-1185">Reference proteome</keyword>
<name>A0A9W9Z1K2_9CNID</name>
<evidence type="ECO:0000259" key="11">
    <source>
        <dbReference type="PROSITE" id="PS50262"/>
    </source>
</evidence>
<evidence type="ECO:0000256" key="7">
    <source>
        <dbReference type="ARBA" id="ARBA00023170"/>
    </source>
</evidence>
<keyword evidence="4 10" id="KW-1133">Transmembrane helix</keyword>
<dbReference type="AlphaFoldDB" id="A0A9W9Z1K2"/>
<accession>A0A9W9Z1K2</accession>
<evidence type="ECO:0000256" key="6">
    <source>
        <dbReference type="ARBA" id="ARBA00023136"/>
    </source>
</evidence>
<dbReference type="Gene3D" id="1.20.1070.10">
    <property type="entry name" value="Rhodopsin 7-helix transmembrane proteins"/>
    <property type="match status" value="1"/>
</dbReference>
<keyword evidence="5" id="KW-0297">G-protein coupled receptor</keyword>
<keyword evidence="3 10" id="KW-0812">Transmembrane</keyword>
<evidence type="ECO:0000256" key="2">
    <source>
        <dbReference type="ARBA" id="ARBA00022475"/>
    </source>
</evidence>
<keyword evidence="8" id="KW-0325">Glycoprotein</keyword>
<feature type="transmembrane region" description="Helical" evidence="10">
    <location>
        <begin position="55"/>
        <end position="74"/>
    </location>
</feature>
<reference evidence="12" key="1">
    <citation type="submission" date="2023-01" db="EMBL/GenBank/DDBJ databases">
        <title>Genome assembly of the deep-sea coral Lophelia pertusa.</title>
        <authorList>
            <person name="Herrera S."/>
            <person name="Cordes E."/>
        </authorList>
    </citation>
    <scope>NUCLEOTIDE SEQUENCE</scope>
    <source>
        <strain evidence="12">USNM1676648</strain>
        <tissue evidence="12">Polyp</tissue>
    </source>
</reference>
<evidence type="ECO:0000256" key="5">
    <source>
        <dbReference type="ARBA" id="ARBA00023040"/>
    </source>
</evidence>
<feature type="transmembrane region" description="Helical" evidence="10">
    <location>
        <begin position="95"/>
        <end position="117"/>
    </location>
</feature>
<dbReference type="InterPro" id="IPR000276">
    <property type="entry name" value="GPCR_Rhodpsn"/>
</dbReference>
<comment type="subcellular location">
    <subcellularLocation>
        <location evidence="1">Cell membrane</location>
        <topology evidence="1">Multi-pass membrane protein</topology>
    </subcellularLocation>
</comment>
<keyword evidence="7" id="KW-0675">Receptor</keyword>
<dbReference type="CDD" id="cd00637">
    <property type="entry name" value="7tm_classA_rhodopsin-like"/>
    <property type="match status" value="1"/>
</dbReference>
<protein>
    <recommendedName>
        <fullName evidence="11">G-protein coupled receptors family 1 profile domain-containing protein</fullName>
    </recommendedName>
</protein>
<dbReference type="PROSITE" id="PS50262">
    <property type="entry name" value="G_PROTEIN_RECEP_F1_2"/>
    <property type="match status" value="1"/>
</dbReference>
<organism evidence="12 13">
    <name type="scientific">Desmophyllum pertusum</name>
    <dbReference type="NCBI Taxonomy" id="174260"/>
    <lineage>
        <taxon>Eukaryota</taxon>
        <taxon>Metazoa</taxon>
        <taxon>Cnidaria</taxon>
        <taxon>Anthozoa</taxon>
        <taxon>Hexacorallia</taxon>
        <taxon>Scleractinia</taxon>
        <taxon>Caryophylliina</taxon>
        <taxon>Caryophylliidae</taxon>
        <taxon>Desmophyllum</taxon>
    </lineage>
</organism>
<gene>
    <name evidence="12" type="ORF">OS493_011082</name>
</gene>
<dbReference type="PANTHER" id="PTHR24246:SF27">
    <property type="entry name" value="ADENOSINE RECEPTOR, ISOFORM A"/>
    <property type="match status" value="1"/>
</dbReference>
<feature type="transmembrane region" description="Helical" evidence="10">
    <location>
        <begin position="177"/>
        <end position="202"/>
    </location>
</feature>
<evidence type="ECO:0000313" key="13">
    <source>
        <dbReference type="Proteomes" id="UP001163046"/>
    </source>
</evidence>
<dbReference type="GO" id="GO:0005886">
    <property type="term" value="C:plasma membrane"/>
    <property type="evidence" value="ECO:0007669"/>
    <property type="project" value="UniProtKB-SubCell"/>
</dbReference>
<keyword evidence="6 10" id="KW-0472">Membrane</keyword>
<feature type="transmembrane region" description="Helical" evidence="10">
    <location>
        <begin position="137"/>
        <end position="156"/>
    </location>
</feature>
<evidence type="ECO:0000256" key="8">
    <source>
        <dbReference type="ARBA" id="ARBA00023180"/>
    </source>
</evidence>
<feature type="domain" description="G-protein coupled receptors family 1 profile" evidence="11">
    <location>
        <begin position="55"/>
        <end position="232"/>
    </location>
</feature>
<dbReference type="PRINTS" id="PR00237">
    <property type="entry name" value="GPCRRHODOPSN"/>
</dbReference>